<dbReference type="Pfam" id="PF10040">
    <property type="entry name" value="CRISPR_Cas6"/>
    <property type="match status" value="1"/>
</dbReference>
<name>A0A520KHX1_9CREN</name>
<dbReference type="InterPro" id="IPR019267">
    <property type="entry name" value="CRISPR-assoc_Cas6_C"/>
</dbReference>
<evidence type="ECO:0000313" key="3">
    <source>
        <dbReference type="Proteomes" id="UP000316217"/>
    </source>
</evidence>
<dbReference type="Gene3D" id="3.30.70.1890">
    <property type="match status" value="1"/>
</dbReference>
<dbReference type="Proteomes" id="UP000316217">
    <property type="component" value="Unassembled WGS sequence"/>
</dbReference>
<reference evidence="2 3" key="1">
    <citation type="journal article" date="2019" name="Nat. Microbiol.">
        <title>Wide diversity of methane and short-chain alkane metabolisms in uncultured archaea.</title>
        <authorList>
            <person name="Borrel G."/>
            <person name="Adam P.S."/>
            <person name="McKay L.J."/>
            <person name="Chen L.X."/>
            <person name="Sierra-Garcia I.N."/>
            <person name="Sieber C.M."/>
            <person name="Letourneur Q."/>
            <person name="Ghozlane A."/>
            <person name="Andersen G.L."/>
            <person name="Li W.J."/>
            <person name="Hallam S.J."/>
            <person name="Muyzer G."/>
            <person name="de Oliveira V.M."/>
            <person name="Inskeep W.P."/>
            <person name="Banfield J.F."/>
            <person name="Gribaldo S."/>
        </authorList>
    </citation>
    <scope>NUCLEOTIDE SEQUENCE [LARGE SCALE GENOMIC DNA]</scope>
    <source>
        <strain evidence="2">NM4</strain>
    </source>
</reference>
<protein>
    <submittedName>
        <fullName evidence="2">CRISPR system precrRNA processing endoribonuclease RAMP protein Cas6</fullName>
    </submittedName>
</protein>
<evidence type="ECO:0000313" key="2">
    <source>
        <dbReference type="EMBL" id="RZN59537.1"/>
    </source>
</evidence>
<sequence length="228" mass="26384">MLTQFSLSFISPEGLKFQSFSGYAVRGIFFDLIKSVDEKMAEKLHSSKDIAPYSVTPVEFVESGRIVYRECGPMKGRFKITVMKDEISEILRDAIISRDSINFVDRKAIITEISVREFDFRSFLENAKSVRKFSIKFRTPCYFRILSSKEGRRRGQYRAYPLPDPVFLLRSVLRLWNSFSDVKIEEKFVEWVDDGGVSISGFPKGIKTVRVYEHPTTNKWNVGFIGRV</sequence>
<dbReference type="CDD" id="cd21141">
    <property type="entry name" value="Cas6_III-like"/>
    <property type="match status" value="1"/>
</dbReference>
<dbReference type="EMBL" id="RXII01000104">
    <property type="protein sequence ID" value="RZN59537.1"/>
    <property type="molecule type" value="Genomic_DNA"/>
</dbReference>
<comment type="caution">
    <text evidence="2">The sequence shown here is derived from an EMBL/GenBank/DDBJ whole genome shotgun (WGS) entry which is preliminary data.</text>
</comment>
<feature type="non-terminal residue" evidence="2">
    <location>
        <position position="228"/>
    </location>
</feature>
<organism evidence="2 3">
    <name type="scientific">Candidatus Methanodesulfokora washburnensis</name>
    <dbReference type="NCBI Taxonomy" id="2478471"/>
    <lineage>
        <taxon>Archaea</taxon>
        <taxon>Thermoproteota</taxon>
        <taxon>Candidatus Korarchaeia</taxon>
        <taxon>Candidatus Korarchaeia incertae sedis</taxon>
        <taxon>Candidatus Methanodesulfokora</taxon>
    </lineage>
</organism>
<feature type="domain" description="CRISPR-associated protein Cas6 C-terminal" evidence="1">
    <location>
        <begin position="135"/>
        <end position="228"/>
    </location>
</feature>
<gene>
    <name evidence="2" type="ORF">EF810_06665</name>
</gene>
<dbReference type="InterPro" id="IPR045747">
    <property type="entry name" value="CRISPR-assoc_prot_Cas6_N_sf"/>
</dbReference>
<dbReference type="AlphaFoldDB" id="A0A520KHX1"/>
<evidence type="ECO:0000259" key="1">
    <source>
        <dbReference type="Pfam" id="PF10040"/>
    </source>
</evidence>
<dbReference type="Gene3D" id="3.30.70.1900">
    <property type="match status" value="1"/>
</dbReference>
<proteinExistence type="predicted"/>
<accession>A0A520KHX1</accession>